<dbReference type="Pfam" id="PF11367">
    <property type="entry name" value="Tail_completion_gp17"/>
    <property type="match status" value="1"/>
</dbReference>
<proteinExistence type="predicted"/>
<dbReference type="OrthoDB" id="7510338at2"/>
<evidence type="ECO:0000313" key="2">
    <source>
        <dbReference type="Proteomes" id="UP000018851"/>
    </source>
</evidence>
<dbReference type="InterPro" id="IPR021508">
    <property type="entry name" value="Gp17-like"/>
</dbReference>
<dbReference type="EMBL" id="CP006644">
    <property type="protein sequence ID" value="AHE55909.1"/>
    <property type="molecule type" value="Genomic_DNA"/>
</dbReference>
<dbReference type="HOGENOM" id="CLU_150435_1_0_5"/>
<evidence type="ECO:0000313" key="1">
    <source>
        <dbReference type="EMBL" id="AHE55909.1"/>
    </source>
</evidence>
<dbReference type="RefSeq" id="WP_025294072.1">
    <property type="nucleotide sequence ID" value="NZ_CP006644.1"/>
</dbReference>
<evidence type="ECO:0008006" key="3">
    <source>
        <dbReference type="Google" id="ProtNLM"/>
    </source>
</evidence>
<sequence length="132" mass="14713">MEESLRNRLLAYADLSALVARRIWWIDRPQGSSLPALTLQLISPNRTYTLDGPSGFYGPRVQFDSWGASYADAKLVSRIVTAAVELPATADGIRFDAGFIDSERDMPITDIPGGGKAYRVSQDFFVWWKPQS</sequence>
<keyword evidence="2" id="KW-1185">Reference proteome</keyword>
<dbReference type="AlphaFoldDB" id="W0ADC7"/>
<organism evidence="1 2">
    <name type="scientific">Sphingomonas sanxanigenens DSM 19645 = NX02</name>
    <dbReference type="NCBI Taxonomy" id="1123269"/>
    <lineage>
        <taxon>Bacteria</taxon>
        <taxon>Pseudomonadati</taxon>
        <taxon>Pseudomonadota</taxon>
        <taxon>Alphaproteobacteria</taxon>
        <taxon>Sphingomonadales</taxon>
        <taxon>Sphingomonadaceae</taxon>
        <taxon>Sphingomonas</taxon>
    </lineage>
</organism>
<accession>W0ADC7</accession>
<dbReference type="STRING" id="1123269.NX02_21385"/>
<dbReference type="KEGG" id="ssan:NX02_21385"/>
<dbReference type="Proteomes" id="UP000018851">
    <property type="component" value="Chromosome"/>
</dbReference>
<gene>
    <name evidence="1" type="ORF">NX02_21385</name>
</gene>
<reference evidence="1 2" key="1">
    <citation type="submission" date="2013-07" db="EMBL/GenBank/DDBJ databases">
        <title>Completed genome of Sphingomonas sanxanigenens NX02.</title>
        <authorList>
            <person name="Ma T."/>
            <person name="Huang H."/>
            <person name="Wu M."/>
            <person name="Li X."/>
            <person name="Li G."/>
        </authorList>
    </citation>
    <scope>NUCLEOTIDE SEQUENCE [LARGE SCALE GENOMIC DNA]</scope>
    <source>
        <strain evidence="1 2">NX02</strain>
    </source>
</reference>
<dbReference type="PATRIC" id="fig|1123269.5.peg.4185"/>
<dbReference type="eggNOG" id="ENOG503318J">
    <property type="taxonomic scope" value="Bacteria"/>
</dbReference>
<protein>
    <recommendedName>
        <fullName evidence="3">DUF3168 domain-containing protein</fullName>
    </recommendedName>
</protein>
<name>W0ADC7_9SPHN</name>